<evidence type="ECO:0000256" key="1">
    <source>
        <dbReference type="SAM" id="MobiDB-lite"/>
    </source>
</evidence>
<feature type="region of interest" description="Disordered" evidence="1">
    <location>
        <begin position="47"/>
        <end position="116"/>
    </location>
</feature>
<keyword evidence="3" id="KW-1185">Reference proteome</keyword>
<reference evidence="2 3" key="1">
    <citation type="submission" date="2019-03" db="EMBL/GenBank/DDBJ databases">
        <title>First draft genome of Liparis tanakae, snailfish: a comprehensive survey of snailfish specific genes.</title>
        <authorList>
            <person name="Kim W."/>
            <person name="Song I."/>
            <person name="Jeong J.-H."/>
            <person name="Kim D."/>
            <person name="Kim S."/>
            <person name="Ryu S."/>
            <person name="Song J.Y."/>
            <person name="Lee S.K."/>
        </authorList>
    </citation>
    <scope>NUCLEOTIDE SEQUENCE [LARGE SCALE GENOMIC DNA]</scope>
    <source>
        <tissue evidence="2">Muscle</tissue>
    </source>
</reference>
<dbReference type="Proteomes" id="UP000314294">
    <property type="component" value="Unassembled WGS sequence"/>
</dbReference>
<name>A0A4Z2FUV3_9TELE</name>
<accession>A0A4Z2FUV3</accession>
<sequence>MQVFKYASLRGCEAARLDDTCLEDNQRRLEAPRRSSRRWFYSWREESGVPLRPDGSGPPRTPNQVDSSIRPPLGLWALDLKRPLGPGPEEASGPWSWIQPPDVGVSEGHDSPADTGPLLLVFSL</sequence>
<proteinExistence type="predicted"/>
<comment type="caution">
    <text evidence="2">The sequence shown here is derived from an EMBL/GenBank/DDBJ whole genome shotgun (WGS) entry which is preliminary data.</text>
</comment>
<evidence type="ECO:0000313" key="3">
    <source>
        <dbReference type="Proteomes" id="UP000314294"/>
    </source>
</evidence>
<organism evidence="2 3">
    <name type="scientific">Liparis tanakae</name>
    <name type="common">Tanaka's snailfish</name>
    <dbReference type="NCBI Taxonomy" id="230148"/>
    <lineage>
        <taxon>Eukaryota</taxon>
        <taxon>Metazoa</taxon>
        <taxon>Chordata</taxon>
        <taxon>Craniata</taxon>
        <taxon>Vertebrata</taxon>
        <taxon>Euteleostomi</taxon>
        <taxon>Actinopterygii</taxon>
        <taxon>Neopterygii</taxon>
        <taxon>Teleostei</taxon>
        <taxon>Neoteleostei</taxon>
        <taxon>Acanthomorphata</taxon>
        <taxon>Eupercaria</taxon>
        <taxon>Perciformes</taxon>
        <taxon>Cottioidei</taxon>
        <taxon>Cottales</taxon>
        <taxon>Liparidae</taxon>
        <taxon>Liparis</taxon>
    </lineage>
</organism>
<evidence type="ECO:0000313" key="2">
    <source>
        <dbReference type="EMBL" id="TNN45047.1"/>
    </source>
</evidence>
<dbReference type="AlphaFoldDB" id="A0A4Z2FUV3"/>
<gene>
    <name evidence="2" type="ORF">EYF80_044753</name>
</gene>
<protein>
    <submittedName>
        <fullName evidence="2">Uncharacterized protein</fullName>
    </submittedName>
</protein>
<dbReference type="EMBL" id="SRLO01000870">
    <property type="protein sequence ID" value="TNN45047.1"/>
    <property type="molecule type" value="Genomic_DNA"/>
</dbReference>